<sequence>METQAYATKTQSSDDPSPSKPLLPGEGLDGIPQADSLSGSSSVSPMAVDSTDLDTLLGRFLDEEAVTTPFFPEAAESADGVFSFIYQAPSCSSTEFEPSQLLALVPYKSKKPVNCQKKKEDPWECPSSISLENEHSAWTPWRPTPWAPPKEAFRIENEPTGVGAGLENLGNTCFINAILQCVTHTVPFVLGLRSLNVHKKLCDGDINSFSLLRAIHDHIEHSLSSSGGVVSPYKIIENLNCISPSFESNQQEDAHEFFQGLLNKLEFCCSDLKLLYEPFNDLSLEIEDADTLPSALESFTKVEKIDDPVAKFNCENCKHKVSIEKQLMLDQAPLVATFHLKRFKTKGAYVEKIEKHVVFPLGLDLQPYTGVNETSNEELKYQLYAVVKHSGFRPNSGHYLCYIRSSPDTWHNFNDSRVICVEEEEVLSQEAYILFYAREGIPWFSTSIEVQNPGADRGISDPSPTSVLDNIVCASNVLVGNNTDGNANESGTLELDEPSVTSKGISGPLVSEPEFHAAKSVDFRDDSLINEASLPPGSSNCPDNFDKSISTVSSLGENNSNRGSIDKATSDSSFPWMPFRSQCPDKCQTDASVCALRSHFKEKRIIKQRTINRSLMHQRRTEARRCAKRMQGRLGMKFMAPLASQPAGYSISTAFGGGDQVIGCLHSKECCSTMELTPARPCKASCTMRLRC</sequence>
<dbReference type="SUPFAM" id="SSF54001">
    <property type="entry name" value="Cysteine proteinases"/>
    <property type="match status" value="1"/>
</dbReference>
<keyword evidence="5" id="KW-0804">Transcription</keyword>
<dbReference type="Proteomes" id="UP000436088">
    <property type="component" value="Unassembled WGS sequence"/>
</dbReference>
<dbReference type="EC" id="3.4.19.12" evidence="2"/>
<dbReference type="PANTHER" id="PTHR24006">
    <property type="entry name" value="UBIQUITIN CARBOXYL-TERMINAL HYDROLASE"/>
    <property type="match status" value="1"/>
</dbReference>
<dbReference type="InterPro" id="IPR018200">
    <property type="entry name" value="USP_CS"/>
</dbReference>
<reference evidence="5" key="1">
    <citation type="submission" date="2019-09" db="EMBL/GenBank/DDBJ databases">
        <title>Draft genome information of white flower Hibiscus syriacus.</title>
        <authorList>
            <person name="Kim Y.-M."/>
        </authorList>
    </citation>
    <scope>NUCLEOTIDE SEQUENCE [LARGE SCALE GENOMIC DNA]</scope>
    <source>
        <strain evidence="5">YM2019G1</strain>
    </source>
</reference>
<feature type="domain" description="USP" evidence="4">
    <location>
        <begin position="164"/>
        <end position="439"/>
    </location>
</feature>
<evidence type="ECO:0000313" key="6">
    <source>
        <dbReference type="Proteomes" id="UP000436088"/>
    </source>
</evidence>
<dbReference type="EMBL" id="VEPZ02000221">
    <property type="protein sequence ID" value="KAE8729652.1"/>
    <property type="molecule type" value="Genomic_DNA"/>
</dbReference>
<comment type="function">
    <text evidence="2">Recognizes and hydrolyzes the peptide bond at the C-terminal Gly of ubiquitin. Involved in the processing of poly-ubiquitin precursors as well as that of ubiquitinated proteins.</text>
</comment>
<protein>
    <recommendedName>
        <fullName evidence="2">Ubiquitin carboxyl-terminal hydrolase</fullName>
        <ecNumber evidence="2">3.4.19.12</ecNumber>
    </recommendedName>
</protein>
<evidence type="ECO:0000313" key="5">
    <source>
        <dbReference type="EMBL" id="KAE8729652.1"/>
    </source>
</evidence>
<dbReference type="InterPro" id="IPR028889">
    <property type="entry name" value="USP"/>
</dbReference>
<dbReference type="PROSITE" id="PS50235">
    <property type="entry name" value="USP_3"/>
    <property type="match status" value="1"/>
</dbReference>
<dbReference type="InterPro" id="IPR050164">
    <property type="entry name" value="Peptidase_C19"/>
</dbReference>
<feature type="compositionally biased region" description="Low complexity" evidence="3">
    <location>
        <begin position="13"/>
        <end position="24"/>
    </location>
</feature>
<dbReference type="InterPro" id="IPR038765">
    <property type="entry name" value="Papain-like_cys_pep_sf"/>
</dbReference>
<dbReference type="AlphaFoldDB" id="A0A6A3CPY6"/>
<keyword evidence="2" id="KW-0788">Thiol protease</keyword>
<dbReference type="PROSITE" id="PS00972">
    <property type="entry name" value="USP_1"/>
    <property type="match status" value="1"/>
</dbReference>
<keyword evidence="2" id="KW-0378">Hydrolase</keyword>
<dbReference type="PROSITE" id="PS00973">
    <property type="entry name" value="USP_2"/>
    <property type="match status" value="1"/>
</dbReference>
<comment type="similarity">
    <text evidence="1 2">Belongs to the peptidase C19 family.</text>
</comment>
<comment type="caution">
    <text evidence="5">The sequence shown here is derived from an EMBL/GenBank/DDBJ whole genome shotgun (WGS) entry which is preliminary data.</text>
</comment>
<dbReference type="GO" id="GO:0006508">
    <property type="term" value="P:proteolysis"/>
    <property type="evidence" value="ECO:0007669"/>
    <property type="project" value="UniProtKB-KW"/>
</dbReference>
<dbReference type="PANTHER" id="PTHR24006:SF747">
    <property type="entry name" value="UBIQUITIN CARBOXYL-TERMINAL HYDROLASE 20"/>
    <property type="match status" value="1"/>
</dbReference>
<dbReference type="InterPro" id="IPR001394">
    <property type="entry name" value="Peptidase_C19_UCH"/>
</dbReference>
<name>A0A6A3CPY6_HIBSY</name>
<organism evidence="5 6">
    <name type="scientific">Hibiscus syriacus</name>
    <name type="common">Rose of Sharon</name>
    <dbReference type="NCBI Taxonomy" id="106335"/>
    <lineage>
        <taxon>Eukaryota</taxon>
        <taxon>Viridiplantae</taxon>
        <taxon>Streptophyta</taxon>
        <taxon>Embryophyta</taxon>
        <taxon>Tracheophyta</taxon>
        <taxon>Spermatophyta</taxon>
        <taxon>Magnoliopsida</taxon>
        <taxon>eudicotyledons</taxon>
        <taxon>Gunneridae</taxon>
        <taxon>Pentapetalae</taxon>
        <taxon>rosids</taxon>
        <taxon>malvids</taxon>
        <taxon>Malvales</taxon>
        <taxon>Malvaceae</taxon>
        <taxon>Malvoideae</taxon>
        <taxon>Hibiscus</taxon>
    </lineage>
</organism>
<dbReference type="GO" id="GO:0016579">
    <property type="term" value="P:protein deubiquitination"/>
    <property type="evidence" value="ECO:0007669"/>
    <property type="project" value="InterPro"/>
</dbReference>
<keyword evidence="6" id="KW-1185">Reference proteome</keyword>
<dbReference type="GO" id="GO:0000428">
    <property type="term" value="C:DNA-directed RNA polymerase complex"/>
    <property type="evidence" value="ECO:0007669"/>
    <property type="project" value="UniProtKB-KW"/>
</dbReference>
<dbReference type="Gene3D" id="3.90.70.10">
    <property type="entry name" value="Cysteine proteinases"/>
    <property type="match status" value="2"/>
</dbReference>
<dbReference type="Pfam" id="PF00443">
    <property type="entry name" value="UCH"/>
    <property type="match status" value="1"/>
</dbReference>
<keyword evidence="5" id="KW-0240">DNA-directed RNA polymerase</keyword>
<evidence type="ECO:0000259" key="4">
    <source>
        <dbReference type="PROSITE" id="PS50235"/>
    </source>
</evidence>
<proteinExistence type="inferred from homology"/>
<comment type="catalytic activity">
    <reaction evidence="2">
        <text>Thiol-dependent hydrolysis of ester, thioester, amide, peptide and isopeptide bonds formed by the C-terminal Gly of ubiquitin (a 76-residue protein attached to proteins as an intracellular targeting signal).</text>
        <dbReference type="EC" id="3.4.19.12"/>
    </reaction>
</comment>
<evidence type="ECO:0000256" key="2">
    <source>
        <dbReference type="RuleBase" id="RU366025"/>
    </source>
</evidence>
<keyword evidence="2" id="KW-0645">Protease</keyword>
<dbReference type="GO" id="GO:0005829">
    <property type="term" value="C:cytosol"/>
    <property type="evidence" value="ECO:0007669"/>
    <property type="project" value="TreeGrafter"/>
</dbReference>
<feature type="compositionally biased region" description="Polar residues" evidence="3">
    <location>
        <begin position="35"/>
        <end position="44"/>
    </location>
</feature>
<evidence type="ECO:0000256" key="1">
    <source>
        <dbReference type="ARBA" id="ARBA00009085"/>
    </source>
</evidence>
<dbReference type="GO" id="GO:0005634">
    <property type="term" value="C:nucleus"/>
    <property type="evidence" value="ECO:0007669"/>
    <property type="project" value="TreeGrafter"/>
</dbReference>
<gene>
    <name evidence="5" type="ORF">F3Y22_tig00003454pilonHSYRG00175</name>
</gene>
<keyword evidence="2" id="KW-0833">Ubl conjugation pathway</keyword>
<feature type="compositionally biased region" description="Polar residues" evidence="3">
    <location>
        <begin position="1"/>
        <end position="11"/>
    </location>
</feature>
<feature type="region of interest" description="Disordered" evidence="3">
    <location>
        <begin position="1"/>
        <end position="46"/>
    </location>
</feature>
<dbReference type="GO" id="GO:0004843">
    <property type="term" value="F:cysteine-type deubiquitinase activity"/>
    <property type="evidence" value="ECO:0007669"/>
    <property type="project" value="UniProtKB-UniRule"/>
</dbReference>
<evidence type="ECO:0000256" key="3">
    <source>
        <dbReference type="SAM" id="MobiDB-lite"/>
    </source>
</evidence>
<accession>A0A6A3CPY6</accession>